<proteinExistence type="predicted"/>
<feature type="domain" description="Methyltransferase type 11" evidence="1">
    <location>
        <begin position="47"/>
        <end position="142"/>
    </location>
</feature>
<sequence>MPSHSEKTDDQFGRTANAYLSSTVHSQGPDLIAIAEKFTGAAKASVLDLGCGAGHVSFTIAPHAASVVACDLSARMLQVVREEAERRGLENITTRPGKAEQLPFADASFDWVCTRYSAHHWQDVSQAIGEVRRVLKPGGGFLVVDTCAPANPLLDTHMQTLELLRDGSHIRNYTLAEWRGMLEAQGFQIRAHQSWKIDLAFQSWVERMQTPALHVEALRSLLKNAPQEVRDYFHVAEDGSFQSDSLLIEARR</sequence>
<keyword evidence="2" id="KW-0808">Transferase</keyword>
<organism evidence="2 3">
    <name type="scientific">Silvibacterium dinghuense</name>
    <dbReference type="NCBI Taxonomy" id="1560006"/>
    <lineage>
        <taxon>Bacteria</taxon>
        <taxon>Pseudomonadati</taxon>
        <taxon>Acidobacteriota</taxon>
        <taxon>Terriglobia</taxon>
        <taxon>Terriglobales</taxon>
        <taxon>Acidobacteriaceae</taxon>
        <taxon>Silvibacterium</taxon>
    </lineage>
</organism>
<protein>
    <submittedName>
        <fullName evidence="2">SAM-dependent methyltransferase</fullName>
    </submittedName>
</protein>
<dbReference type="GO" id="GO:0032259">
    <property type="term" value="P:methylation"/>
    <property type="evidence" value="ECO:0007669"/>
    <property type="project" value="UniProtKB-KW"/>
</dbReference>
<evidence type="ECO:0000313" key="3">
    <source>
        <dbReference type="Proteomes" id="UP000290253"/>
    </source>
</evidence>
<dbReference type="OrthoDB" id="128362at2"/>
<dbReference type="PANTHER" id="PTHR43591">
    <property type="entry name" value="METHYLTRANSFERASE"/>
    <property type="match status" value="1"/>
</dbReference>
<dbReference type="AlphaFoldDB" id="A0A4Q1SA96"/>
<dbReference type="InterPro" id="IPR013216">
    <property type="entry name" value="Methyltransf_11"/>
</dbReference>
<keyword evidence="3" id="KW-1185">Reference proteome</keyword>
<evidence type="ECO:0000313" key="2">
    <source>
        <dbReference type="EMBL" id="RXS93851.1"/>
    </source>
</evidence>
<gene>
    <name evidence="2" type="ORF">ESZ00_17590</name>
</gene>
<accession>A0A4Q1SA96</accession>
<name>A0A4Q1SA96_9BACT</name>
<dbReference type="RefSeq" id="WP_129209699.1">
    <property type="nucleotide sequence ID" value="NZ_BMGU01000002.1"/>
</dbReference>
<dbReference type="Pfam" id="PF08241">
    <property type="entry name" value="Methyltransf_11"/>
    <property type="match status" value="1"/>
</dbReference>
<reference evidence="2 3" key="1">
    <citation type="journal article" date="2016" name="Int. J. Syst. Evol. Microbiol.">
        <title>Acidipila dinghuensis sp. nov., an acidobacterium isolated from forest soil.</title>
        <authorList>
            <person name="Jiang Y.W."/>
            <person name="Wang J."/>
            <person name="Chen M.H."/>
            <person name="Lv Y.Y."/>
            <person name="Qiu L.H."/>
        </authorList>
    </citation>
    <scope>NUCLEOTIDE SEQUENCE [LARGE SCALE GENOMIC DNA]</scope>
    <source>
        <strain evidence="2 3">DHOF10</strain>
    </source>
</reference>
<dbReference type="Proteomes" id="UP000290253">
    <property type="component" value="Unassembled WGS sequence"/>
</dbReference>
<keyword evidence="2" id="KW-0489">Methyltransferase</keyword>
<evidence type="ECO:0000259" key="1">
    <source>
        <dbReference type="Pfam" id="PF08241"/>
    </source>
</evidence>
<dbReference type="GO" id="GO:0008757">
    <property type="term" value="F:S-adenosylmethionine-dependent methyltransferase activity"/>
    <property type="evidence" value="ECO:0007669"/>
    <property type="project" value="InterPro"/>
</dbReference>
<dbReference type="InterPro" id="IPR029063">
    <property type="entry name" value="SAM-dependent_MTases_sf"/>
</dbReference>
<dbReference type="Gene3D" id="3.40.50.150">
    <property type="entry name" value="Vaccinia Virus protein VP39"/>
    <property type="match status" value="1"/>
</dbReference>
<dbReference type="EMBL" id="SDMK01000004">
    <property type="protein sequence ID" value="RXS93851.1"/>
    <property type="molecule type" value="Genomic_DNA"/>
</dbReference>
<dbReference type="PANTHER" id="PTHR43591:SF24">
    <property type="entry name" value="2-METHOXY-6-POLYPRENYL-1,4-BENZOQUINOL METHYLASE, MITOCHONDRIAL"/>
    <property type="match status" value="1"/>
</dbReference>
<dbReference type="CDD" id="cd02440">
    <property type="entry name" value="AdoMet_MTases"/>
    <property type="match status" value="1"/>
</dbReference>
<dbReference type="SUPFAM" id="SSF53335">
    <property type="entry name" value="S-adenosyl-L-methionine-dependent methyltransferases"/>
    <property type="match status" value="1"/>
</dbReference>
<comment type="caution">
    <text evidence="2">The sequence shown here is derived from an EMBL/GenBank/DDBJ whole genome shotgun (WGS) entry which is preliminary data.</text>
</comment>